<keyword evidence="2" id="KW-0285">Flavoprotein</keyword>
<dbReference type="Pfam" id="PF01494">
    <property type="entry name" value="FAD_binding_3"/>
    <property type="match status" value="1"/>
</dbReference>
<sequence>MPEVLPLQVVIIGAGISGLTAAIALRRVGHSVVVLEQEADVDVTPFAAGARLAPNMALVYKRWGLERALKKIGILLEHAEFIGFTTGEIAAGGDWQEEMKAEAGTNHWAMRYEDLRKLLADTAKASGATVRVNSRAVSVSIKPDQGQVKLASGELVVGDLIIGADGRDEIAGKKPITRGILLEKEDYAKYKRLIIALISASAMRGDPSLAAMLPKDDEHGPLYSWFGDACGVIGFPTRMDEFCIHVFYPAPETIDSIVHLAGKDDLIKAMATAEPRLRKLAAAAHTVIGIPVRERPEVEDWVHPDGPMIAIGEAAHPLTTGSLTALNLAAGDGMILGRLFKNLHRKEQIGSFLAAVVENRQKRIRDIQKSERANPLTMSLPAGVEQARYLKATVQHMGNDGIVSFAEESIRNAYSYDPEDEADSWWVEWGILQERAANITPITPLNLSVDVHARNDSISR</sequence>
<feature type="domain" description="FAD-binding" evidence="6">
    <location>
        <begin position="8"/>
        <end position="169"/>
    </location>
</feature>
<keyword evidence="3" id="KW-0274">FAD</keyword>
<dbReference type="PANTHER" id="PTHR13789:SF309">
    <property type="entry name" value="PUTATIVE (AFU_ORTHOLOGUE AFUA_6G14510)-RELATED"/>
    <property type="match status" value="1"/>
</dbReference>
<proteinExistence type="inferred from homology"/>
<dbReference type="GO" id="GO:0071949">
    <property type="term" value="F:FAD binding"/>
    <property type="evidence" value="ECO:0007669"/>
    <property type="project" value="InterPro"/>
</dbReference>
<gene>
    <name evidence="7" type="ORF">DAEQUDRAFT_766464</name>
</gene>
<protein>
    <submittedName>
        <fullName evidence="7">FAD/NAD(P)-binding domain-containing protein</fullName>
    </submittedName>
</protein>
<evidence type="ECO:0000259" key="6">
    <source>
        <dbReference type="Pfam" id="PF01494"/>
    </source>
</evidence>
<name>A0A165PJK6_9APHY</name>
<comment type="similarity">
    <text evidence="1">Belongs to the paxM FAD-dependent monooxygenase family.</text>
</comment>
<dbReference type="AlphaFoldDB" id="A0A165PJK6"/>
<dbReference type="Gene3D" id="3.50.50.60">
    <property type="entry name" value="FAD/NAD(P)-binding domain"/>
    <property type="match status" value="1"/>
</dbReference>
<dbReference type="SUPFAM" id="SSF51905">
    <property type="entry name" value="FAD/NAD(P)-binding domain"/>
    <property type="match status" value="1"/>
</dbReference>
<dbReference type="InterPro" id="IPR036188">
    <property type="entry name" value="FAD/NAD-bd_sf"/>
</dbReference>
<accession>A0A165PJK6</accession>
<keyword evidence="8" id="KW-1185">Reference proteome</keyword>
<dbReference type="EMBL" id="KV429068">
    <property type="protein sequence ID" value="KZT68286.1"/>
    <property type="molecule type" value="Genomic_DNA"/>
</dbReference>
<keyword evidence="4" id="KW-0560">Oxidoreductase</keyword>
<evidence type="ECO:0000256" key="3">
    <source>
        <dbReference type="ARBA" id="ARBA00022827"/>
    </source>
</evidence>
<dbReference type="PANTHER" id="PTHR13789">
    <property type="entry name" value="MONOOXYGENASE"/>
    <property type="match status" value="1"/>
</dbReference>
<evidence type="ECO:0000256" key="5">
    <source>
        <dbReference type="ARBA" id="ARBA00023033"/>
    </source>
</evidence>
<evidence type="ECO:0000256" key="1">
    <source>
        <dbReference type="ARBA" id="ARBA00007992"/>
    </source>
</evidence>
<dbReference type="Proteomes" id="UP000076727">
    <property type="component" value="Unassembled WGS sequence"/>
</dbReference>
<reference evidence="7 8" key="1">
    <citation type="journal article" date="2016" name="Mol. Biol. Evol.">
        <title>Comparative Genomics of Early-Diverging Mushroom-Forming Fungi Provides Insights into the Origins of Lignocellulose Decay Capabilities.</title>
        <authorList>
            <person name="Nagy L.G."/>
            <person name="Riley R."/>
            <person name="Tritt A."/>
            <person name="Adam C."/>
            <person name="Daum C."/>
            <person name="Floudas D."/>
            <person name="Sun H."/>
            <person name="Yadav J.S."/>
            <person name="Pangilinan J."/>
            <person name="Larsson K.H."/>
            <person name="Matsuura K."/>
            <person name="Barry K."/>
            <person name="Labutti K."/>
            <person name="Kuo R."/>
            <person name="Ohm R.A."/>
            <person name="Bhattacharya S.S."/>
            <person name="Shirouzu T."/>
            <person name="Yoshinaga Y."/>
            <person name="Martin F.M."/>
            <person name="Grigoriev I.V."/>
            <person name="Hibbett D.S."/>
        </authorList>
    </citation>
    <scope>NUCLEOTIDE SEQUENCE [LARGE SCALE GENOMIC DNA]</scope>
    <source>
        <strain evidence="7 8">L-15889</strain>
    </source>
</reference>
<evidence type="ECO:0000313" key="7">
    <source>
        <dbReference type="EMBL" id="KZT68286.1"/>
    </source>
</evidence>
<dbReference type="OrthoDB" id="420606at2759"/>
<keyword evidence="5" id="KW-0503">Monooxygenase</keyword>
<dbReference type="PRINTS" id="PR00420">
    <property type="entry name" value="RNGMNOXGNASE"/>
</dbReference>
<evidence type="ECO:0000256" key="2">
    <source>
        <dbReference type="ARBA" id="ARBA00022630"/>
    </source>
</evidence>
<dbReference type="GO" id="GO:0004497">
    <property type="term" value="F:monooxygenase activity"/>
    <property type="evidence" value="ECO:0007669"/>
    <property type="project" value="UniProtKB-KW"/>
</dbReference>
<evidence type="ECO:0000313" key="8">
    <source>
        <dbReference type="Proteomes" id="UP000076727"/>
    </source>
</evidence>
<dbReference type="InterPro" id="IPR002938">
    <property type="entry name" value="FAD-bd"/>
</dbReference>
<dbReference type="STRING" id="1314783.A0A165PJK6"/>
<evidence type="ECO:0000256" key="4">
    <source>
        <dbReference type="ARBA" id="ARBA00023002"/>
    </source>
</evidence>
<organism evidence="7 8">
    <name type="scientific">Daedalea quercina L-15889</name>
    <dbReference type="NCBI Taxonomy" id="1314783"/>
    <lineage>
        <taxon>Eukaryota</taxon>
        <taxon>Fungi</taxon>
        <taxon>Dikarya</taxon>
        <taxon>Basidiomycota</taxon>
        <taxon>Agaricomycotina</taxon>
        <taxon>Agaricomycetes</taxon>
        <taxon>Polyporales</taxon>
        <taxon>Fomitopsis</taxon>
    </lineage>
</organism>
<dbReference type="InterPro" id="IPR050493">
    <property type="entry name" value="FAD-dep_Monooxygenase_BioMet"/>
</dbReference>